<dbReference type="PANTHER" id="PTHR14974:SF3">
    <property type="entry name" value="SIMILAR TO RIKEN CDNA 1700025G04 GENE"/>
    <property type="match status" value="1"/>
</dbReference>
<dbReference type="Pfam" id="PF15389">
    <property type="entry name" value="DUF4612"/>
    <property type="match status" value="1"/>
</dbReference>
<dbReference type="PANTHER" id="PTHR14974">
    <property type="entry name" value="SIMILAR TO RIKEN CDNA 1700025G04 GENE"/>
    <property type="match status" value="1"/>
</dbReference>
<feature type="region of interest" description="Disordered" evidence="1">
    <location>
        <begin position="17"/>
        <end position="40"/>
    </location>
</feature>
<reference evidence="3" key="1">
    <citation type="submission" date="2003-08" db="EMBL/GenBank/DDBJ databases">
        <authorList>
            <person name="Birren B."/>
            <person name="Nusbaum C."/>
            <person name="Abebe A."/>
            <person name="Abouelleil A."/>
            <person name="Adekoya E."/>
            <person name="Ait-zahra M."/>
            <person name="Allen N."/>
            <person name="Allen T."/>
            <person name="An P."/>
            <person name="Anderson M."/>
            <person name="Anderson S."/>
            <person name="Arachchi H."/>
            <person name="Armbruster J."/>
            <person name="Bachantsang P."/>
            <person name="Baldwin J."/>
            <person name="Barry A."/>
            <person name="Bayul T."/>
            <person name="Blitshsteyn B."/>
            <person name="Bloom T."/>
            <person name="Blye J."/>
            <person name="Boguslavskiy L."/>
            <person name="Borowsky M."/>
            <person name="Boukhgalter B."/>
            <person name="Brunache A."/>
            <person name="Butler J."/>
            <person name="Calixte N."/>
            <person name="Calvo S."/>
            <person name="Camarata J."/>
            <person name="Campo K."/>
            <person name="Chang J."/>
            <person name="Cheshatsang Y."/>
            <person name="Citroen M."/>
            <person name="Collymore A."/>
            <person name="Considine T."/>
            <person name="Cook A."/>
            <person name="Cooke P."/>
            <person name="Corum B."/>
            <person name="Cuomo C."/>
            <person name="David R."/>
            <person name="Dawoe T."/>
            <person name="Degray S."/>
            <person name="Dodge S."/>
            <person name="Dooley K."/>
            <person name="Dorje P."/>
            <person name="Dorjee K."/>
            <person name="Dorris L."/>
            <person name="Duffey N."/>
            <person name="Dupes A."/>
            <person name="Elkins T."/>
            <person name="Engels R."/>
            <person name="Erickson J."/>
            <person name="Farina A."/>
            <person name="Faro S."/>
            <person name="Ferreira P."/>
            <person name="Fischer H."/>
            <person name="Fitzgerald M."/>
            <person name="Foley K."/>
            <person name="Gage D."/>
            <person name="Galagan J."/>
            <person name="Gearin G."/>
            <person name="Gnerre S."/>
            <person name="Gnirke A."/>
            <person name="Goyette A."/>
            <person name="Graham J."/>
            <person name="Grandbois E."/>
            <person name="Gyaltsen K."/>
            <person name="Hafez N."/>
            <person name="Hagopian D."/>
            <person name="Hagos B."/>
            <person name="Hall J."/>
            <person name="Hatcher B."/>
            <person name="Heller A."/>
            <person name="Higgins H."/>
            <person name="Honan T."/>
            <person name="Horn A."/>
            <person name="Houde N."/>
            <person name="Hughes L."/>
            <person name="Hulme W."/>
            <person name="Husby E."/>
            <person name="Iliev I."/>
            <person name="Jaffe D."/>
            <person name="Jones C."/>
            <person name="Kamal M."/>
            <person name="Kamat A."/>
            <person name="Kamvysselis M."/>
            <person name="Karlsson E."/>
            <person name="Kells C."/>
            <person name="Kieu A."/>
            <person name="Kisner P."/>
            <person name="Kodira C."/>
            <person name="Kulbokas E."/>
            <person name="Labutti K."/>
            <person name="Lama D."/>
            <person name="Landers T."/>
            <person name="Leger J."/>
            <person name="Levine S."/>
            <person name="Lewis D."/>
            <person name="Lewis T."/>
            <person name="Lindblad-toh K."/>
            <person name="Liu X."/>
            <person name="Lokyitsang T."/>
            <person name="Lokyitsang Y."/>
            <person name="Lucien O."/>
            <person name="Lui A."/>
            <person name="Ma L.J."/>
            <person name="Mabbitt R."/>
            <person name="Macdonald J."/>
            <person name="Maclean C."/>
            <person name="Major J."/>
            <person name="Manning J."/>
            <person name="Marabella R."/>
            <person name="Maru K."/>
            <person name="Matthews C."/>
            <person name="Mauceli E."/>
            <person name="Mccarthy M."/>
            <person name="Mcdonough S."/>
            <person name="Mcghee T."/>
            <person name="Meldrim J."/>
            <person name="Meneus L."/>
            <person name="Mesirov J."/>
            <person name="Mihalev A."/>
            <person name="Mihova T."/>
            <person name="Mikkelsen T."/>
            <person name="Mlenga V."/>
            <person name="Moru K."/>
            <person name="Mozes J."/>
            <person name="Mulrain L."/>
            <person name="Munson G."/>
            <person name="Naylor J."/>
            <person name="Newes C."/>
            <person name="Nguyen C."/>
            <person name="Nguyen N."/>
            <person name="Nguyen T."/>
            <person name="Nicol R."/>
            <person name="Nielsen C."/>
            <person name="Nizzari M."/>
            <person name="Norbu C."/>
            <person name="Norbu N."/>
            <person name="O'donnell P."/>
            <person name="Okoawo O."/>
            <person name="O'leary S."/>
            <person name="Omotosho B."/>
            <person name="O'neill K."/>
            <person name="Osman S."/>
            <person name="Parker S."/>
            <person name="Perrin D."/>
            <person name="Phunkhang P."/>
            <person name="Piqani B."/>
            <person name="Purcell S."/>
            <person name="Rachupka T."/>
            <person name="Ramasamy U."/>
            <person name="Rameau R."/>
            <person name="Ray V."/>
            <person name="Raymond C."/>
            <person name="Retta R."/>
            <person name="Richardson S."/>
            <person name="Rise C."/>
            <person name="Rodriguez J."/>
            <person name="Rogers J."/>
            <person name="Rogov P."/>
            <person name="Rutman M."/>
            <person name="Schupbach R."/>
            <person name="Seaman C."/>
            <person name="Settipalli S."/>
            <person name="Sharpe T."/>
            <person name="Sheridan J."/>
            <person name="Sherpa N."/>
            <person name="Shi J."/>
            <person name="Smirnov S."/>
            <person name="Smith C."/>
            <person name="Sougnez C."/>
            <person name="Spencer B."/>
            <person name="Stalker J."/>
            <person name="Stange-thomann N."/>
            <person name="Stavropoulos S."/>
            <person name="Stetson K."/>
            <person name="Stone C."/>
            <person name="Stone S."/>
            <person name="Stubbs M."/>
            <person name="Talamas J."/>
            <person name="Tchuinga P."/>
            <person name="Tenzing P."/>
            <person name="Tesfaye S."/>
            <person name="Theodore J."/>
            <person name="Thoulutsang Y."/>
            <person name="Topham K."/>
            <person name="Towey S."/>
            <person name="Tsamla T."/>
            <person name="Tsomo N."/>
            <person name="Vallee D."/>
            <person name="Vassiliev H."/>
            <person name="Venkataraman V."/>
            <person name="Vinson J."/>
            <person name="Vo A."/>
            <person name="Wade C."/>
            <person name="Wang S."/>
            <person name="Wangchuk T."/>
            <person name="Wangdi T."/>
            <person name="Whittaker C."/>
            <person name="Wilkinson J."/>
            <person name="Wu Y."/>
            <person name="Wyman D."/>
            <person name="Yadav S."/>
            <person name="Yang S."/>
            <person name="Yang X."/>
            <person name="Yeager S."/>
            <person name="Yee E."/>
            <person name="Young G."/>
            <person name="Zainoun J."/>
            <person name="Zembeck L."/>
            <person name="Zimmer A."/>
            <person name="Zody M."/>
            <person name="Lander E."/>
        </authorList>
    </citation>
    <scope>NUCLEOTIDE SEQUENCE [LARGE SCALE GENOMIC DNA]</scope>
</reference>
<reference evidence="2" key="2">
    <citation type="submission" date="2025-08" db="UniProtKB">
        <authorList>
            <consortium name="Ensembl"/>
        </authorList>
    </citation>
    <scope>IDENTIFICATION</scope>
</reference>
<dbReference type="InterPro" id="IPR027967">
    <property type="entry name" value="DUF4612"/>
</dbReference>
<evidence type="ECO:0000313" key="3">
    <source>
        <dbReference type="Proteomes" id="UP000007875"/>
    </source>
</evidence>
<reference evidence="2" key="3">
    <citation type="submission" date="2025-09" db="UniProtKB">
        <authorList>
            <consortium name="Ensembl"/>
        </authorList>
    </citation>
    <scope>IDENTIFICATION</scope>
</reference>
<organism evidence="2 3">
    <name type="scientific">Ciona savignyi</name>
    <name type="common">Pacific transparent sea squirt</name>
    <dbReference type="NCBI Taxonomy" id="51511"/>
    <lineage>
        <taxon>Eukaryota</taxon>
        <taxon>Metazoa</taxon>
        <taxon>Chordata</taxon>
        <taxon>Tunicata</taxon>
        <taxon>Ascidiacea</taxon>
        <taxon>Phlebobranchia</taxon>
        <taxon>Cionidae</taxon>
        <taxon>Ciona</taxon>
    </lineage>
</organism>
<dbReference type="HOGENOM" id="CLU_1057516_0_0_1"/>
<dbReference type="InParanoid" id="H2ZDE6"/>
<dbReference type="OMA" id="CANEQQN"/>
<dbReference type="GeneTree" id="ENSGT00390000011327"/>
<dbReference type="Ensembl" id="ENSCSAVT00000015790.1">
    <property type="protein sequence ID" value="ENSCSAVP00000015612.1"/>
    <property type="gene ID" value="ENSCSAVG00000009172.1"/>
</dbReference>
<dbReference type="Proteomes" id="UP000007875">
    <property type="component" value="Unassembled WGS sequence"/>
</dbReference>
<proteinExistence type="predicted"/>
<accession>H2ZDE6</accession>
<dbReference type="AlphaFoldDB" id="H2ZDE6"/>
<name>H2ZDE6_CIOSA</name>
<protein>
    <submittedName>
        <fullName evidence="2">Uncharacterized protein</fullName>
    </submittedName>
</protein>
<sequence length="260" mass="28992">MGCNFSKRPVKVVTLGSIENSEENNTDTKRNSFTKSDESTICPSSLSENYEIEQNKFQSSHIFVAHRSKSVDLSKNGSVHHDDPPVAMATIIRGASISKMSENNGDQINNVLLPNQTDCATVCANEQQNRNNIIASQRALGFRRNVNHRRVSAGELKNSPSLKTCVAHPVMRRTSEPNLDSSFAKPTLPEIKQKFIPFGPRNSKLTLTQSQKDFFRMLDEKIAQGRDYCSEDDHSLASLKSFHEQRNSSAGSHAISIRSR</sequence>
<feature type="compositionally biased region" description="Basic and acidic residues" evidence="1">
    <location>
        <begin position="26"/>
        <end position="38"/>
    </location>
</feature>
<evidence type="ECO:0000313" key="2">
    <source>
        <dbReference type="Ensembl" id="ENSCSAVP00000015612.1"/>
    </source>
</evidence>
<keyword evidence="3" id="KW-1185">Reference proteome</keyword>
<evidence type="ECO:0000256" key="1">
    <source>
        <dbReference type="SAM" id="MobiDB-lite"/>
    </source>
</evidence>